<reference evidence="1" key="2">
    <citation type="submission" date="2015-06" db="UniProtKB">
        <authorList>
            <consortium name="EnsemblPlants"/>
        </authorList>
    </citation>
    <scope>IDENTIFICATION</scope>
    <source>
        <strain evidence="1">DM1-3 516 R44</strain>
    </source>
</reference>
<name>M0ZYF8_SOLTU</name>
<protein>
    <submittedName>
        <fullName evidence="1">Uncharacterized protein</fullName>
    </submittedName>
</protein>
<sequence length="53" mass="6254">MVTYYNLSVVPLQKYYHFQLVVQFCASRNVNRTSLGPFYIYGPLNYNPIAEFN</sequence>
<reference evidence="2" key="1">
    <citation type="journal article" date="2011" name="Nature">
        <title>Genome sequence and analysis of the tuber crop potato.</title>
        <authorList>
            <consortium name="The Potato Genome Sequencing Consortium"/>
        </authorList>
    </citation>
    <scope>NUCLEOTIDE SEQUENCE [LARGE SCALE GENOMIC DNA]</scope>
    <source>
        <strain evidence="2">cv. DM1-3 516 R44</strain>
    </source>
</reference>
<keyword evidence="2" id="KW-1185">Reference proteome</keyword>
<organism evidence="1 2">
    <name type="scientific">Solanum tuberosum</name>
    <name type="common">Potato</name>
    <dbReference type="NCBI Taxonomy" id="4113"/>
    <lineage>
        <taxon>Eukaryota</taxon>
        <taxon>Viridiplantae</taxon>
        <taxon>Streptophyta</taxon>
        <taxon>Embryophyta</taxon>
        <taxon>Tracheophyta</taxon>
        <taxon>Spermatophyta</taxon>
        <taxon>Magnoliopsida</taxon>
        <taxon>eudicotyledons</taxon>
        <taxon>Gunneridae</taxon>
        <taxon>Pentapetalae</taxon>
        <taxon>asterids</taxon>
        <taxon>lamiids</taxon>
        <taxon>Solanales</taxon>
        <taxon>Solanaceae</taxon>
        <taxon>Solanoideae</taxon>
        <taxon>Solaneae</taxon>
        <taxon>Solanum</taxon>
    </lineage>
</organism>
<dbReference type="Gramene" id="PGSC0003DMT400010692">
    <property type="protein sequence ID" value="PGSC0003DMT400010692"/>
    <property type="gene ID" value="PGSC0003DMG400004172"/>
</dbReference>
<dbReference type="HOGENOM" id="CLU_3072516_0_0_1"/>
<dbReference type="PaxDb" id="4113-PGSC0003DMT400010692"/>
<evidence type="ECO:0000313" key="2">
    <source>
        <dbReference type="Proteomes" id="UP000011115"/>
    </source>
</evidence>
<dbReference type="AlphaFoldDB" id="M0ZYF8"/>
<accession>M0ZYF8</accession>
<dbReference type="Proteomes" id="UP000011115">
    <property type="component" value="Unassembled WGS sequence"/>
</dbReference>
<proteinExistence type="predicted"/>
<evidence type="ECO:0000313" key="1">
    <source>
        <dbReference type="EnsemblPlants" id="PGSC0003DMT400010692"/>
    </source>
</evidence>
<dbReference type="EnsemblPlants" id="PGSC0003DMT400010692">
    <property type="protein sequence ID" value="PGSC0003DMT400010692"/>
    <property type="gene ID" value="PGSC0003DMG400004172"/>
</dbReference>
<dbReference type="InParanoid" id="M0ZYF8"/>